<keyword evidence="2 3" id="KW-0040">ANK repeat</keyword>
<dbReference type="AlphaFoldDB" id="A0AAX2A940"/>
<dbReference type="InterPro" id="IPR002110">
    <property type="entry name" value="Ankyrin_rpt"/>
</dbReference>
<dbReference type="Proteomes" id="UP000289193">
    <property type="component" value="Unassembled WGS sequence"/>
</dbReference>
<dbReference type="PANTHER" id="PTHR24171">
    <property type="entry name" value="ANKYRIN REPEAT DOMAIN-CONTAINING PROTEIN 39-RELATED"/>
    <property type="match status" value="1"/>
</dbReference>
<dbReference type="InterPro" id="IPR006665">
    <property type="entry name" value="OmpA-like"/>
</dbReference>
<dbReference type="Proteomes" id="UP000253850">
    <property type="component" value="Chromosome"/>
</dbReference>
<sequence length="425" mass="48530">MSKYIFIVSIFIIGIFTGCTSKNGNYDVRMNKNLHYAIRVNDIRLVNELIENNADLEEKDEYGYTPLHLAARFNHYDIAKMLITKGADVNSFDNYFDTPLLDSTRNGYAFISELLICNGAKVNIKDEKGISAYDYAVKATDMRTAKLLSSKNIQAQCVGKVVTPKKPTNVQFYNQISIDEYGVLTDNRPNICGDVFDTDVQRIQISFDSGESVIEANILGKRWCAQVQEKLLNGYYRVDAISVNSMNEKGLVSEELEIKAVNSLPSLLKKEFEKDLNNWHATFDEKTLTFRFNNPSLLFERGSNDLKEEFKTILANFFPRYVEALIQYKTSIKKVYIEGHTSSAFNSVTSEEEKFKRNMVLSQQRADAVLEYLKTLLDSSIIENETFINENFVAKGKSSSQLILNEDGTENKELSRRVEFRIESK</sequence>
<dbReference type="EMBL" id="PDKM01000003">
    <property type="protein sequence ID" value="RXK10004.1"/>
    <property type="molecule type" value="Genomic_DNA"/>
</dbReference>
<keyword evidence="9" id="KW-1185">Reference proteome</keyword>
<dbReference type="Gene3D" id="3.30.1330.60">
    <property type="entry name" value="OmpA-like domain"/>
    <property type="match status" value="1"/>
</dbReference>
<dbReference type="InterPro" id="IPR036770">
    <property type="entry name" value="Ankyrin_rpt-contain_sf"/>
</dbReference>
<accession>A0AAX2A940</accession>
<evidence type="ECO:0000256" key="4">
    <source>
        <dbReference type="PROSITE-ProRule" id="PRU00473"/>
    </source>
</evidence>
<reference evidence="6 8" key="2">
    <citation type="submission" date="2018-07" db="EMBL/GenBank/DDBJ databases">
        <title>Complete genome of the Arcobacter bivalviorum type strain LMG 26154.</title>
        <authorList>
            <person name="Miller W.G."/>
            <person name="Yee E."/>
            <person name="Bono J.L."/>
        </authorList>
    </citation>
    <scope>NUCLEOTIDE SEQUENCE [LARGE SCALE GENOMIC DNA]</scope>
    <source>
        <strain evidence="6 8">LMG 26154</strain>
    </source>
</reference>
<dbReference type="RefSeq" id="WP_114840179.1">
    <property type="nucleotide sequence ID" value="NZ_CP031217.1"/>
</dbReference>
<dbReference type="CDD" id="cd07185">
    <property type="entry name" value="OmpA_C-like"/>
    <property type="match status" value="1"/>
</dbReference>
<evidence type="ECO:0000256" key="3">
    <source>
        <dbReference type="PROSITE-ProRule" id="PRU00023"/>
    </source>
</evidence>
<dbReference type="Gene3D" id="1.25.40.20">
    <property type="entry name" value="Ankyrin repeat-containing domain"/>
    <property type="match status" value="1"/>
</dbReference>
<dbReference type="PROSITE" id="PS51257">
    <property type="entry name" value="PROKAR_LIPOPROTEIN"/>
    <property type="match status" value="1"/>
</dbReference>
<dbReference type="PROSITE" id="PS50088">
    <property type="entry name" value="ANK_REPEAT"/>
    <property type="match status" value="2"/>
</dbReference>
<dbReference type="PROSITE" id="PS50297">
    <property type="entry name" value="ANK_REP_REGION"/>
    <property type="match status" value="1"/>
</dbReference>
<dbReference type="SUPFAM" id="SSF103088">
    <property type="entry name" value="OmpA-like"/>
    <property type="match status" value="1"/>
</dbReference>
<dbReference type="Pfam" id="PF00691">
    <property type="entry name" value="OmpA"/>
    <property type="match status" value="1"/>
</dbReference>
<protein>
    <submittedName>
        <fullName evidence="6">Ankyrin domain-containing protein (OmpA domain)</fullName>
    </submittedName>
</protein>
<dbReference type="InterPro" id="IPR036737">
    <property type="entry name" value="OmpA-like_sf"/>
</dbReference>
<feature type="domain" description="OmpA-like" evidence="5">
    <location>
        <begin position="286"/>
        <end position="425"/>
    </location>
</feature>
<evidence type="ECO:0000256" key="1">
    <source>
        <dbReference type="ARBA" id="ARBA00022737"/>
    </source>
</evidence>
<dbReference type="GO" id="GO:0016020">
    <property type="term" value="C:membrane"/>
    <property type="evidence" value="ECO:0007669"/>
    <property type="project" value="UniProtKB-UniRule"/>
</dbReference>
<organism evidence="7 9">
    <name type="scientific">Halarcobacter bivalviorum</name>
    <dbReference type="NCBI Taxonomy" id="663364"/>
    <lineage>
        <taxon>Bacteria</taxon>
        <taxon>Pseudomonadati</taxon>
        <taxon>Campylobacterota</taxon>
        <taxon>Epsilonproteobacteria</taxon>
        <taxon>Campylobacterales</taxon>
        <taxon>Arcobacteraceae</taxon>
        <taxon>Halarcobacter</taxon>
    </lineage>
</organism>
<evidence type="ECO:0000313" key="6">
    <source>
        <dbReference type="EMBL" id="AXH13396.1"/>
    </source>
</evidence>
<gene>
    <name evidence="6" type="ORF">ABIV_2422</name>
    <name evidence="7" type="ORF">CRV05_06385</name>
</gene>
<feature type="repeat" description="ANK" evidence="3">
    <location>
        <begin position="62"/>
        <end position="94"/>
    </location>
</feature>
<keyword evidence="1" id="KW-0677">Repeat</keyword>
<feature type="repeat" description="ANK" evidence="3">
    <location>
        <begin position="29"/>
        <end position="61"/>
    </location>
</feature>
<dbReference type="Pfam" id="PF12796">
    <property type="entry name" value="Ank_2"/>
    <property type="match status" value="1"/>
</dbReference>
<keyword evidence="4" id="KW-0472">Membrane</keyword>
<dbReference type="SUPFAM" id="SSF48403">
    <property type="entry name" value="Ankyrin repeat"/>
    <property type="match status" value="1"/>
</dbReference>
<dbReference type="KEGG" id="hbv:ABIV_2422"/>
<dbReference type="EMBL" id="CP031217">
    <property type="protein sequence ID" value="AXH13396.1"/>
    <property type="molecule type" value="Genomic_DNA"/>
</dbReference>
<evidence type="ECO:0000313" key="8">
    <source>
        <dbReference type="Proteomes" id="UP000253850"/>
    </source>
</evidence>
<evidence type="ECO:0000259" key="5">
    <source>
        <dbReference type="PROSITE" id="PS51123"/>
    </source>
</evidence>
<dbReference type="PRINTS" id="PR01415">
    <property type="entry name" value="ANKYRIN"/>
</dbReference>
<evidence type="ECO:0000256" key="2">
    <source>
        <dbReference type="ARBA" id="ARBA00023043"/>
    </source>
</evidence>
<dbReference type="SMART" id="SM00248">
    <property type="entry name" value="ANK"/>
    <property type="match status" value="4"/>
</dbReference>
<dbReference type="PROSITE" id="PS51123">
    <property type="entry name" value="OMPA_2"/>
    <property type="match status" value="1"/>
</dbReference>
<evidence type="ECO:0000313" key="7">
    <source>
        <dbReference type="EMBL" id="RXK10004.1"/>
    </source>
</evidence>
<dbReference type="PANTHER" id="PTHR24171:SF9">
    <property type="entry name" value="ANKYRIN REPEAT DOMAIN-CONTAINING PROTEIN 39"/>
    <property type="match status" value="1"/>
</dbReference>
<evidence type="ECO:0000313" key="9">
    <source>
        <dbReference type="Proteomes" id="UP000289193"/>
    </source>
</evidence>
<proteinExistence type="predicted"/>
<reference evidence="7 9" key="1">
    <citation type="submission" date="2017-10" db="EMBL/GenBank/DDBJ databases">
        <title>Genomics of the genus Arcobacter.</title>
        <authorList>
            <person name="Perez-Cataluna A."/>
            <person name="Figueras M.J."/>
        </authorList>
    </citation>
    <scope>NUCLEOTIDE SEQUENCE [LARGE SCALE GENOMIC DNA]</scope>
    <source>
        <strain evidence="7 9">CECT 7835</strain>
    </source>
</reference>
<name>A0AAX2A940_9BACT</name>